<name>A0A923NJ28_9FIRM</name>
<dbReference type="AlphaFoldDB" id="A0A923NJ28"/>
<dbReference type="SUPFAM" id="SSF89550">
    <property type="entry name" value="PHP domain-like"/>
    <property type="match status" value="1"/>
</dbReference>
<evidence type="ECO:0000259" key="1">
    <source>
        <dbReference type="SMART" id="SM00481"/>
    </source>
</evidence>
<dbReference type="GO" id="GO:0004534">
    <property type="term" value="F:5'-3' RNA exonuclease activity"/>
    <property type="evidence" value="ECO:0007669"/>
    <property type="project" value="TreeGrafter"/>
</dbReference>
<accession>A0A923NJ28</accession>
<gene>
    <name evidence="2" type="ORF">H9L42_05920</name>
</gene>
<dbReference type="InterPro" id="IPR004013">
    <property type="entry name" value="PHP_dom"/>
</dbReference>
<dbReference type="SMART" id="SM00481">
    <property type="entry name" value="POLIIIAc"/>
    <property type="match status" value="1"/>
</dbReference>
<proteinExistence type="predicted"/>
<sequence>MEPKIDLHIHTWFSDGASSPTDIVKRAKEAGYDKIAITDHDGVDGLEEALEAGEQEGIRVIPGIELATETADGTELHILGYGFDRNDPHFQEILADLRKKRETRNQKLLAVLKNMGYPLSMKDLTLREGQRFVGKPIIARAMVKKGYVQKPKDAFEKGKFLESPEAKKVKKEKLNTADAIHLIRQAGGTAVLAHPIQIRDFGEPGSEAFYQKTEKLIEELKKEGLGGLECFHPDQSPEESERFARIAKKQGLRITRGSDFHGSEYK</sequence>
<dbReference type="PANTHER" id="PTHR42924:SF3">
    <property type="entry name" value="POLYMERASE_HISTIDINOL PHOSPHATASE N-TERMINAL DOMAIN-CONTAINING PROTEIN"/>
    <property type="match status" value="1"/>
</dbReference>
<organism evidence="2 3">
    <name type="scientific">Zhenpiania hominis</name>
    <dbReference type="NCBI Taxonomy" id="2763644"/>
    <lineage>
        <taxon>Bacteria</taxon>
        <taxon>Bacillati</taxon>
        <taxon>Bacillota</taxon>
        <taxon>Clostridia</taxon>
        <taxon>Peptostreptococcales</taxon>
        <taxon>Anaerovoracaceae</taxon>
        <taxon>Zhenpiania</taxon>
    </lineage>
</organism>
<dbReference type="InterPro" id="IPR016195">
    <property type="entry name" value="Pol/histidinol_Pase-like"/>
</dbReference>
<feature type="domain" description="Polymerase/histidinol phosphatase N-terminal" evidence="1">
    <location>
        <begin position="5"/>
        <end position="70"/>
    </location>
</feature>
<keyword evidence="3" id="KW-1185">Reference proteome</keyword>
<protein>
    <submittedName>
        <fullName evidence="2">PHP domain-containing protein</fullName>
    </submittedName>
</protein>
<dbReference type="PANTHER" id="PTHR42924">
    <property type="entry name" value="EXONUCLEASE"/>
    <property type="match status" value="1"/>
</dbReference>
<dbReference type="Pfam" id="PF02811">
    <property type="entry name" value="PHP"/>
    <property type="match status" value="1"/>
</dbReference>
<dbReference type="Proteomes" id="UP000602647">
    <property type="component" value="Unassembled WGS sequence"/>
</dbReference>
<comment type="caution">
    <text evidence="2">The sequence shown here is derived from an EMBL/GenBank/DDBJ whole genome shotgun (WGS) entry which is preliminary data.</text>
</comment>
<dbReference type="RefSeq" id="WP_187302467.1">
    <property type="nucleotide sequence ID" value="NZ_CBCTQH010000018.1"/>
</dbReference>
<dbReference type="InterPro" id="IPR052018">
    <property type="entry name" value="PHP_domain"/>
</dbReference>
<evidence type="ECO:0000313" key="3">
    <source>
        <dbReference type="Proteomes" id="UP000602647"/>
    </source>
</evidence>
<dbReference type="Gene3D" id="3.20.20.140">
    <property type="entry name" value="Metal-dependent hydrolases"/>
    <property type="match status" value="1"/>
</dbReference>
<dbReference type="Gene3D" id="1.10.150.650">
    <property type="match status" value="1"/>
</dbReference>
<dbReference type="EMBL" id="JACRYT010000004">
    <property type="protein sequence ID" value="MBC6679359.1"/>
    <property type="molecule type" value="Genomic_DNA"/>
</dbReference>
<dbReference type="GO" id="GO:0035312">
    <property type="term" value="F:5'-3' DNA exonuclease activity"/>
    <property type="evidence" value="ECO:0007669"/>
    <property type="project" value="TreeGrafter"/>
</dbReference>
<reference evidence="2" key="1">
    <citation type="submission" date="2020-08" db="EMBL/GenBank/DDBJ databases">
        <title>Genome public.</title>
        <authorList>
            <person name="Liu C."/>
            <person name="Sun Q."/>
        </authorList>
    </citation>
    <scope>NUCLEOTIDE SEQUENCE</scope>
    <source>
        <strain evidence="2">BX12</strain>
    </source>
</reference>
<dbReference type="CDD" id="cd07438">
    <property type="entry name" value="PHP_HisPPase_AMP"/>
    <property type="match status" value="1"/>
</dbReference>
<evidence type="ECO:0000313" key="2">
    <source>
        <dbReference type="EMBL" id="MBC6679359.1"/>
    </source>
</evidence>
<dbReference type="InterPro" id="IPR003141">
    <property type="entry name" value="Pol/His_phosphatase_N"/>
</dbReference>